<keyword evidence="2" id="KW-1185">Reference proteome</keyword>
<feature type="non-terminal residue" evidence="1">
    <location>
        <position position="248"/>
    </location>
</feature>
<gene>
    <name evidence="1" type="ORF">LTS18_015168</name>
</gene>
<reference evidence="1" key="1">
    <citation type="submission" date="2024-09" db="EMBL/GenBank/DDBJ databases">
        <title>Black Yeasts Isolated from many extreme environments.</title>
        <authorList>
            <person name="Coleine C."/>
            <person name="Stajich J.E."/>
            <person name="Selbmann L."/>
        </authorList>
    </citation>
    <scope>NUCLEOTIDE SEQUENCE</scope>
    <source>
        <strain evidence="1">CCFEE 5737</strain>
    </source>
</reference>
<comment type="caution">
    <text evidence="1">The sequence shown here is derived from an EMBL/GenBank/DDBJ whole genome shotgun (WGS) entry which is preliminary data.</text>
</comment>
<dbReference type="Proteomes" id="UP001186974">
    <property type="component" value="Unassembled WGS sequence"/>
</dbReference>
<proteinExistence type="predicted"/>
<sequence length="248" mass="27553">AFLGRSNVGKSSLLNALFNRTSKEVCFVSSKPGRTREMNAFAVGGDFASTFKRRGDSFGGAKHEGGELRLGREAVVVVDMPGYGKASREEWGREIMKYLSGRRQMRRAFLLVDAEHGLKVQDEQLLEILRGEGVPHQVVLSKADKILFPTKGNPSVERMERHLGKLRELQEKIKSVVQPRYERGSIALGEILACSAEKVIERKRVGIDGVRWAVLQAAGLGCDEKGKKTAVDVDFLEMPKVLQRESEV</sequence>
<evidence type="ECO:0000313" key="2">
    <source>
        <dbReference type="Proteomes" id="UP001186974"/>
    </source>
</evidence>
<dbReference type="EMBL" id="JAWDJW010011333">
    <property type="protein sequence ID" value="KAK3044877.1"/>
    <property type="molecule type" value="Genomic_DNA"/>
</dbReference>
<evidence type="ECO:0000313" key="1">
    <source>
        <dbReference type="EMBL" id="KAK3044877.1"/>
    </source>
</evidence>
<feature type="non-terminal residue" evidence="1">
    <location>
        <position position="1"/>
    </location>
</feature>
<accession>A0ACC3CUE5</accession>
<name>A0ACC3CUE5_9PEZI</name>
<protein>
    <submittedName>
        <fullName evidence="1">Uncharacterized protein</fullName>
    </submittedName>
</protein>
<organism evidence="1 2">
    <name type="scientific">Coniosporium uncinatum</name>
    <dbReference type="NCBI Taxonomy" id="93489"/>
    <lineage>
        <taxon>Eukaryota</taxon>
        <taxon>Fungi</taxon>
        <taxon>Dikarya</taxon>
        <taxon>Ascomycota</taxon>
        <taxon>Pezizomycotina</taxon>
        <taxon>Dothideomycetes</taxon>
        <taxon>Dothideomycetes incertae sedis</taxon>
        <taxon>Coniosporium</taxon>
    </lineage>
</organism>